<dbReference type="InterPro" id="IPR047153">
    <property type="entry name" value="TRIM45/56/19-like"/>
</dbReference>
<sequence length="627" mass="71105">MTNVDELFGDIEMGTVISCPVCREVYNLTERSPINVPCGHTICSQCSSALVPRHTQPVLMCPVCRKRHYGQLNGGAYTFSFPKNYQLLEVVEKVARLKEKQDKARADLCFVNCRDCKKQYSEDLCTQCVCVKDPAGADLDFMDRPKNHLICVDCINASHRTHDVKPMAAVKAAFDNMVIMKDLKTVADLIRGKSDASRRALDNCTDELDTIISLIEKCMVRLNERPKDASLYCLTAKFLKKLQTFEKNIESVRSSAHFHATNLGGLSDYIKNFAEQSRPLPVLFARSEQNRPRPQRVAPNPIPEVQQPPDLPQQQQQLQLQQPPQQIQPQRIQPHQIQAQQIQPHQIQPQQIQPEQQQQQPQNPAQMRLLDGENIQIGEGANVNIIIHVADEHEREGRVREIMNRFGAGAEAGDVGGEPDIIAFGNNEGVAGLHIINGRQHEQVLNGLLRGVFDFLDQVAVEPGVRNEERNNHGQDPILEIDPVVDEIAIFDRDLLDNGQMAAQNVQRRRVQIRLRLEHPEAAVNNQPIAEIEHNEPDAEIMVQEEEDVHIPAHVPIPARRRGRPPNRRGNRRVVAPEPEEPVVVEENDDVRGGLALRRLRRRNPPRHDPVQRVPRGNNRNRRQARR</sequence>
<keyword evidence="9" id="KW-1185">Reference proteome</keyword>
<reference evidence="8 10" key="2">
    <citation type="submission" date="2019-12" db="EMBL/GenBank/DDBJ databases">
        <title>Chromosome-level assembly of the Caenorhabditis remanei genome.</title>
        <authorList>
            <person name="Teterina A.A."/>
            <person name="Willis J.H."/>
            <person name="Phillips P.C."/>
        </authorList>
    </citation>
    <scope>NUCLEOTIDE SEQUENCE [LARGE SCALE GENOMIC DNA]</scope>
    <source>
        <strain evidence="8 10">PX506</strain>
        <tissue evidence="8">Whole organism</tissue>
    </source>
</reference>
<dbReference type="InterPro" id="IPR013083">
    <property type="entry name" value="Znf_RING/FYVE/PHD"/>
</dbReference>
<name>E3MGC8_CAERE</name>
<dbReference type="Proteomes" id="UP000483820">
    <property type="component" value="Chromosome I"/>
</dbReference>
<dbReference type="CTD" id="9809420"/>
<feature type="compositionally biased region" description="Low complexity" evidence="5">
    <location>
        <begin position="312"/>
        <end position="364"/>
    </location>
</feature>
<dbReference type="GO" id="GO:0061630">
    <property type="term" value="F:ubiquitin protein ligase activity"/>
    <property type="evidence" value="ECO:0007669"/>
    <property type="project" value="TreeGrafter"/>
</dbReference>
<dbReference type="HOGENOM" id="CLU_455784_0_0_1"/>
<dbReference type="PANTHER" id="PTHR25462:SF305">
    <property type="entry name" value="RING-TYPE DOMAIN-CONTAINING PROTEIN"/>
    <property type="match status" value="1"/>
</dbReference>
<feature type="region of interest" description="Disordered" evidence="5">
    <location>
        <begin position="553"/>
        <end position="627"/>
    </location>
</feature>
<dbReference type="GeneID" id="9809420"/>
<dbReference type="SMART" id="SM00184">
    <property type="entry name" value="RING"/>
    <property type="match status" value="1"/>
</dbReference>
<dbReference type="OrthoDB" id="6105938at2759"/>
<evidence type="ECO:0000256" key="1">
    <source>
        <dbReference type="ARBA" id="ARBA00022723"/>
    </source>
</evidence>
<evidence type="ECO:0000313" key="8">
    <source>
        <dbReference type="EMBL" id="KAF1770398.1"/>
    </source>
</evidence>
<dbReference type="EMBL" id="WUAV01000001">
    <property type="protein sequence ID" value="KAF1770398.1"/>
    <property type="molecule type" value="Genomic_DNA"/>
</dbReference>
<dbReference type="InParanoid" id="E3MGC8"/>
<dbReference type="SUPFAM" id="SSF57850">
    <property type="entry name" value="RING/U-box"/>
    <property type="match status" value="1"/>
</dbReference>
<feature type="domain" description="RING-type" evidence="6">
    <location>
        <begin position="19"/>
        <end position="65"/>
    </location>
</feature>
<dbReference type="RefSeq" id="XP_003104814.1">
    <property type="nucleotide sequence ID" value="XM_003104766.1"/>
</dbReference>
<gene>
    <name evidence="7" type="ORF">CRE_23991</name>
    <name evidence="8" type="ORF">GCK72_002216</name>
</gene>
<accession>E3MGC8</accession>
<dbReference type="InterPro" id="IPR027370">
    <property type="entry name" value="Znf-RING_euk"/>
</dbReference>
<evidence type="ECO:0000313" key="7">
    <source>
        <dbReference type="EMBL" id="EFP01465.1"/>
    </source>
</evidence>
<keyword evidence="2 4" id="KW-0863">Zinc-finger</keyword>
<dbReference type="Gene3D" id="3.30.40.10">
    <property type="entry name" value="Zinc/RING finger domain, C3HC4 (zinc finger)"/>
    <property type="match status" value="1"/>
</dbReference>
<dbReference type="Proteomes" id="UP000008281">
    <property type="component" value="Unassembled WGS sequence"/>
</dbReference>
<evidence type="ECO:0000256" key="3">
    <source>
        <dbReference type="ARBA" id="ARBA00022833"/>
    </source>
</evidence>
<protein>
    <recommendedName>
        <fullName evidence="6">RING-type domain-containing protein</fullName>
    </recommendedName>
</protein>
<dbReference type="eggNOG" id="KOG2177">
    <property type="taxonomic scope" value="Eukaryota"/>
</dbReference>
<dbReference type="PROSITE" id="PS50089">
    <property type="entry name" value="ZF_RING_2"/>
    <property type="match status" value="1"/>
</dbReference>
<dbReference type="Pfam" id="PF13445">
    <property type="entry name" value="zf-RING_UBOX"/>
    <property type="match status" value="1"/>
</dbReference>
<dbReference type="KEGG" id="crq:GCK72_002216"/>
<evidence type="ECO:0000256" key="5">
    <source>
        <dbReference type="SAM" id="MobiDB-lite"/>
    </source>
</evidence>
<feature type="region of interest" description="Disordered" evidence="5">
    <location>
        <begin position="286"/>
        <end position="364"/>
    </location>
</feature>
<keyword evidence="1" id="KW-0479">Metal-binding</keyword>
<organism evidence="9">
    <name type="scientific">Caenorhabditis remanei</name>
    <name type="common">Caenorhabditis vulgaris</name>
    <dbReference type="NCBI Taxonomy" id="31234"/>
    <lineage>
        <taxon>Eukaryota</taxon>
        <taxon>Metazoa</taxon>
        <taxon>Ecdysozoa</taxon>
        <taxon>Nematoda</taxon>
        <taxon>Chromadorea</taxon>
        <taxon>Rhabditida</taxon>
        <taxon>Rhabditina</taxon>
        <taxon>Rhabditomorpha</taxon>
        <taxon>Rhabditoidea</taxon>
        <taxon>Rhabditidae</taxon>
        <taxon>Peloderinae</taxon>
        <taxon>Caenorhabditis</taxon>
    </lineage>
</organism>
<dbReference type="PANTHER" id="PTHR25462">
    <property type="entry name" value="BONUS, ISOFORM C-RELATED"/>
    <property type="match status" value="1"/>
</dbReference>
<keyword evidence="3" id="KW-0862">Zinc</keyword>
<dbReference type="STRING" id="31234.E3MGC8"/>
<dbReference type="OMA" id="DCINASH"/>
<evidence type="ECO:0000256" key="4">
    <source>
        <dbReference type="PROSITE-ProRule" id="PRU00175"/>
    </source>
</evidence>
<evidence type="ECO:0000313" key="10">
    <source>
        <dbReference type="Proteomes" id="UP000483820"/>
    </source>
</evidence>
<dbReference type="GO" id="GO:0005654">
    <property type="term" value="C:nucleoplasm"/>
    <property type="evidence" value="ECO:0007669"/>
    <property type="project" value="TreeGrafter"/>
</dbReference>
<evidence type="ECO:0000256" key="2">
    <source>
        <dbReference type="ARBA" id="ARBA00022771"/>
    </source>
</evidence>
<feature type="compositionally biased region" description="Acidic residues" evidence="5">
    <location>
        <begin position="578"/>
        <end position="589"/>
    </location>
</feature>
<feature type="compositionally biased region" description="Basic residues" evidence="5">
    <location>
        <begin position="559"/>
        <end position="572"/>
    </location>
</feature>
<evidence type="ECO:0000313" key="9">
    <source>
        <dbReference type="Proteomes" id="UP000008281"/>
    </source>
</evidence>
<reference evidence="7" key="1">
    <citation type="submission" date="2007-07" db="EMBL/GenBank/DDBJ databases">
        <title>PCAP assembly of the Caenorhabditis remanei genome.</title>
        <authorList>
            <consortium name="The Caenorhabditis remanei Sequencing Consortium"/>
            <person name="Wilson R.K."/>
        </authorList>
    </citation>
    <scope>NUCLEOTIDE SEQUENCE [LARGE SCALE GENOMIC DNA]</scope>
    <source>
        <strain evidence="7">PB4641</strain>
    </source>
</reference>
<proteinExistence type="predicted"/>
<dbReference type="AlphaFoldDB" id="E3MGC8"/>
<dbReference type="GO" id="GO:0008270">
    <property type="term" value="F:zinc ion binding"/>
    <property type="evidence" value="ECO:0007669"/>
    <property type="project" value="UniProtKB-KW"/>
</dbReference>
<dbReference type="InterPro" id="IPR001841">
    <property type="entry name" value="Znf_RING"/>
</dbReference>
<dbReference type="EMBL" id="DS268443">
    <property type="protein sequence ID" value="EFP01465.1"/>
    <property type="molecule type" value="Genomic_DNA"/>
</dbReference>
<evidence type="ECO:0000259" key="6">
    <source>
        <dbReference type="PROSITE" id="PS50089"/>
    </source>
</evidence>